<feature type="compositionally biased region" description="Basic residues" evidence="1">
    <location>
        <begin position="604"/>
        <end position="617"/>
    </location>
</feature>
<dbReference type="AlphaFoldDB" id="A0A078AMP0"/>
<name>A0A078AMP0_STYLE</name>
<sequence length="617" mass="71584">MKELEIQRMRMANLNMDSDRVKQEEISKWKQSSGKNPIIVRVEGNRLIVVKNKKESVINQSPQTDDLANLQSFIKRKSELKFYKEQKAQEQIQNLRQDHKLRLSQLNIPNSNFLLGKSRNTDSTKFHNTERNLKIDQTNMSNDIGEHIFMTMDSSKRISINIADQECEDYQNPDCDDNQQTFQQEYENGFDRLMSEYQNNSQNYRQKYFKGSIRSTNDQESIDSEDMPPIRTFKIQEGRVIPMSIFQSSDSHKKFRHNEYSENSEDDYQQTKSIINRNSLKLETVNLGQLFQIKKQSKPKAKAKDQGTQYYAMSNISSNYDSNQDTLRIKAFLDKQKTTMNTLGQSNKDNSIDLREDSNSLSYQESQILEESERNEQSQYQDNQKFLQPSSSSGMKPLNLSHIKSPQSVNQRYLQNRYSNSSYDPVRQDKYVHQNSDLIKSFSPDQPLRMSSRTNVIAFQNQQQIANKKSTLHMAKQIITKNAINKLGPKSPSSHKSSLIASQKFTATKNILTTENNQNMDKSINKSIINTVINTVISNNSNIQLIKTGEPIPKGKRSYADFLKGKEKEQYDQYQKNEEIPLKKPPSQRPSMQNLPTINIQRTGSKKQNFKLRGKNF</sequence>
<dbReference type="Proteomes" id="UP000039865">
    <property type="component" value="Unassembled WGS sequence"/>
</dbReference>
<feature type="region of interest" description="Disordered" evidence="1">
    <location>
        <begin position="364"/>
        <end position="401"/>
    </location>
</feature>
<dbReference type="EMBL" id="CCKQ01011616">
    <property type="protein sequence ID" value="CDW83181.1"/>
    <property type="molecule type" value="Genomic_DNA"/>
</dbReference>
<feature type="compositionally biased region" description="Polar residues" evidence="1">
    <location>
        <begin position="589"/>
        <end position="603"/>
    </location>
</feature>
<evidence type="ECO:0000313" key="3">
    <source>
        <dbReference type="Proteomes" id="UP000039865"/>
    </source>
</evidence>
<protein>
    <submittedName>
        <fullName evidence="2">Uncharacterized protein</fullName>
    </submittedName>
</protein>
<feature type="compositionally biased region" description="Basic and acidic residues" evidence="1">
    <location>
        <begin position="568"/>
        <end position="582"/>
    </location>
</feature>
<keyword evidence="3" id="KW-1185">Reference proteome</keyword>
<evidence type="ECO:0000256" key="1">
    <source>
        <dbReference type="SAM" id="MobiDB-lite"/>
    </source>
</evidence>
<evidence type="ECO:0000313" key="2">
    <source>
        <dbReference type="EMBL" id="CDW83181.1"/>
    </source>
</evidence>
<organism evidence="2 3">
    <name type="scientific">Stylonychia lemnae</name>
    <name type="common">Ciliate</name>
    <dbReference type="NCBI Taxonomy" id="5949"/>
    <lineage>
        <taxon>Eukaryota</taxon>
        <taxon>Sar</taxon>
        <taxon>Alveolata</taxon>
        <taxon>Ciliophora</taxon>
        <taxon>Intramacronucleata</taxon>
        <taxon>Spirotrichea</taxon>
        <taxon>Stichotrichia</taxon>
        <taxon>Sporadotrichida</taxon>
        <taxon>Oxytrichidae</taxon>
        <taxon>Stylonychinae</taxon>
        <taxon>Stylonychia</taxon>
    </lineage>
</organism>
<reference evidence="2 3" key="1">
    <citation type="submission" date="2014-06" db="EMBL/GenBank/DDBJ databases">
        <authorList>
            <person name="Swart Estienne"/>
        </authorList>
    </citation>
    <scope>NUCLEOTIDE SEQUENCE [LARGE SCALE GENOMIC DNA]</scope>
    <source>
        <strain evidence="2 3">130c</strain>
    </source>
</reference>
<feature type="compositionally biased region" description="Polar residues" evidence="1">
    <location>
        <begin position="377"/>
        <end position="394"/>
    </location>
</feature>
<dbReference type="InParanoid" id="A0A078AMP0"/>
<accession>A0A078AMP0</accession>
<feature type="region of interest" description="Disordered" evidence="1">
    <location>
        <begin position="568"/>
        <end position="617"/>
    </location>
</feature>
<proteinExistence type="predicted"/>
<gene>
    <name evidence="2" type="primary">Contig1031.g1121</name>
    <name evidence="2" type="ORF">STYLEM_12223</name>
</gene>